<dbReference type="GO" id="GO:0016491">
    <property type="term" value="F:oxidoreductase activity"/>
    <property type="evidence" value="ECO:0007669"/>
    <property type="project" value="InterPro"/>
</dbReference>
<evidence type="ECO:0000313" key="5">
    <source>
        <dbReference type="EMBL" id="SDT08079.1"/>
    </source>
</evidence>
<dbReference type="InterPro" id="IPR036188">
    <property type="entry name" value="FAD/NAD-bd_sf"/>
</dbReference>
<dbReference type="Gene3D" id="3.50.50.60">
    <property type="entry name" value="FAD/NAD(P)-binding domain"/>
    <property type="match status" value="2"/>
</dbReference>
<dbReference type="AlphaFoldDB" id="A0A1H1XH10"/>
<comment type="function">
    <text evidence="1">Probable oxidoreductase that may play a role as regulator of mitochondrial function.</text>
</comment>
<evidence type="ECO:0000256" key="1">
    <source>
        <dbReference type="ARBA" id="ARBA00037217"/>
    </source>
</evidence>
<keyword evidence="6" id="KW-1185">Reference proteome</keyword>
<organism evidence="5 6">
    <name type="scientific">Friedmanniella luteola</name>
    <dbReference type="NCBI Taxonomy" id="546871"/>
    <lineage>
        <taxon>Bacteria</taxon>
        <taxon>Bacillati</taxon>
        <taxon>Actinomycetota</taxon>
        <taxon>Actinomycetes</taxon>
        <taxon>Propionibacteriales</taxon>
        <taxon>Nocardioidaceae</taxon>
        <taxon>Friedmanniella</taxon>
    </lineage>
</organism>
<protein>
    <recommendedName>
        <fullName evidence="3">Pyridine nucleotide-disulfide oxidoreductase domain-containing protein 2</fullName>
    </recommendedName>
</protein>
<sequence length="526" mass="55517">MAGPGSKDAVVIGAGPNGLVAANLLVDAGWDVLVLETQPEVGGAVRTDTDVAEGFVHDAFSAFYPLSAASPVIPSLHLEEHGLRWAHAPAILGNPLPDGSWAMLHRDVEDTVAGLDAHAAGDGDAWRQLYDDWVTIGPSLVQALLTPFPPVKGGLATLARLPRVGGLDYVRTLLEPASTMGGKRFAAEAGQLLIAGNALHADIPMDASGSGLLGLLLAMSGQTVGFPVPEGGSGRLTQAMAARLRSKGGQIRTSTRVARVLVDRRRVHGVVTADGERIEARAVVADVAATALYGELVDWSELPSRVRRGMERYEHDPGTIKVDWALSSTVPWENPPPVAPGTVHVIDSMDQLSRTQTQITSHSVPSDPFLLVGQMTTSDPTRSPAGTEALWAYTHVPQVTHRDAGPDDITGRWDRDECERMADRMQARLEKYAPDLASRIIARRVMGPHEMQARDENLVQGALGGGTANFHQQVIFRPIAGLGRADTPVRGLFLGSASAHPGGGVHGAPGANAARAVVAAARTGRL</sequence>
<dbReference type="RefSeq" id="WP_091413847.1">
    <property type="nucleotide sequence ID" value="NZ_LT629749.1"/>
</dbReference>
<accession>A0A1H1XH10</accession>
<dbReference type="InterPro" id="IPR002937">
    <property type="entry name" value="Amino_oxidase"/>
</dbReference>
<dbReference type="Proteomes" id="UP000199092">
    <property type="component" value="Chromosome I"/>
</dbReference>
<dbReference type="Pfam" id="PF01593">
    <property type="entry name" value="Amino_oxidase"/>
    <property type="match status" value="1"/>
</dbReference>
<feature type="domain" description="Amine oxidase" evidence="4">
    <location>
        <begin position="196"/>
        <end position="333"/>
    </location>
</feature>
<evidence type="ECO:0000259" key="4">
    <source>
        <dbReference type="Pfam" id="PF01593"/>
    </source>
</evidence>
<gene>
    <name evidence="5" type="ORF">SAMN04488543_2984</name>
</gene>
<evidence type="ECO:0000256" key="2">
    <source>
        <dbReference type="ARBA" id="ARBA00038825"/>
    </source>
</evidence>
<name>A0A1H1XH10_9ACTN</name>
<dbReference type="PANTHER" id="PTHR10668:SF105">
    <property type="entry name" value="DEHYDROGENASE-RELATED"/>
    <property type="match status" value="1"/>
</dbReference>
<evidence type="ECO:0000256" key="3">
    <source>
        <dbReference type="ARBA" id="ARBA00040298"/>
    </source>
</evidence>
<dbReference type="EMBL" id="LT629749">
    <property type="protein sequence ID" value="SDT08079.1"/>
    <property type="molecule type" value="Genomic_DNA"/>
</dbReference>
<dbReference type="Pfam" id="PF13450">
    <property type="entry name" value="NAD_binding_8"/>
    <property type="match status" value="1"/>
</dbReference>
<dbReference type="OrthoDB" id="833207at2"/>
<proteinExistence type="predicted"/>
<dbReference type="SUPFAM" id="SSF51905">
    <property type="entry name" value="FAD/NAD(P)-binding domain"/>
    <property type="match status" value="1"/>
</dbReference>
<dbReference type="STRING" id="546871.SAMN04488543_2984"/>
<dbReference type="PRINTS" id="PR00411">
    <property type="entry name" value="PNDRDTASEI"/>
</dbReference>
<comment type="subunit">
    <text evidence="2">Interacts with COX5B; this interaction may contribute to localize PYROXD2 to the inner face of the inner mitochondrial membrane.</text>
</comment>
<dbReference type="PANTHER" id="PTHR10668">
    <property type="entry name" value="PHYTOENE DEHYDROGENASE"/>
    <property type="match status" value="1"/>
</dbReference>
<evidence type="ECO:0000313" key="6">
    <source>
        <dbReference type="Proteomes" id="UP000199092"/>
    </source>
</evidence>
<reference evidence="5 6" key="1">
    <citation type="submission" date="2016-10" db="EMBL/GenBank/DDBJ databases">
        <authorList>
            <person name="de Groot N.N."/>
        </authorList>
    </citation>
    <scope>NUCLEOTIDE SEQUENCE [LARGE SCALE GENOMIC DNA]</scope>
    <source>
        <strain evidence="5 6">DSM 21741</strain>
    </source>
</reference>